<dbReference type="Proteomes" id="UP000275385">
    <property type="component" value="Unassembled WGS sequence"/>
</dbReference>
<dbReference type="PANTHER" id="PTHR42037">
    <property type="match status" value="1"/>
</dbReference>
<sequence>MSLPFFRHCLRVLLPTEQQPDTKHYHKMEDQILDTRPSIELSWAIKRQFYPTVVLLISLLRIFKFRPQRRVDHLLDTPLHGTELLHNFKDKLAFLCCTEYGSNAVSACTILRRVDDTLEYVFAFNQVSCLDLSLRQLKKGIEDVLQLFRQESPFATRKDAILSHVLAFNAIRVKAYLKSYHGHLKACIEACTTHEIAKGELLSKRLESLLSETERALGSSPNRGEVNALATRKLVTSVYETYHSDDFRLVQAHVTREEQNGGGDQYLPWAELVHVSGRLISYKRAVEVCQMAFTRWPSLLEAYEVVIVPSSTPTDKVLNVQALSAEGCMGKTTSPDTPLRQVFDAQYDWLRLHFRLDDKVAEIWKSKPKPFVHSEMQLLHMLEHTEGGTNNRRFFEGDMFIGTSKPPCRLCSYYFHECGTEVEIRPSHRNVYLPWRTPDVYDQQGVQSRDETYRKIKRRLEKDLHEILKTSTGDGRLHDSTNYSEAVADQSWSDVGVFARSQTTTPAMGERVEEQRLWGKMRTRMTVVSCFLRPSQD</sequence>
<accession>A0A420Y404</accession>
<dbReference type="OrthoDB" id="3251507at2759"/>
<gene>
    <name evidence="1" type="ORF">DL546_004854</name>
</gene>
<dbReference type="Pfam" id="PF14441">
    <property type="entry name" value="OTT_1508_deam"/>
    <property type="match status" value="1"/>
</dbReference>
<reference evidence="1 2" key="1">
    <citation type="submission" date="2018-08" db="EMBL/GenBank/DDBJ databases">
        <title>Draft genome of the lignicolous fungus Coniochaeta pulveracea.</title>
        <authorList>
            <person name="Borstlap C.J."/>
            <person name="De Witt R.N."/>
            <person name="Botha A."/>
            <person name="Volschenk H."/>
        </authorList>
    </citation>
    <scope>NUCLEOTIDE SEQUENCE [LARGE SCALE GENOMIC DNA]</scope>
    <source>
        <strain evidence="1 2">CAB683</strain>
    </source>
</reference>
<dbReference type="InterPro" id="IPR027796">
    <property type="entry name" value="OTT_1508_deam-like"/>
</dbReference>
<protein>
    <submittedName>
        <fullName evidence="1">Uncharacterized protein</fullName>
    </submittedName>
</protein>
<proteinExistence type="predicted"/>
<dbReference type="EMBL" id="QVQW01000054">
    <property type="protein sequence ID" value="RKU42605.1"/>
    <property type="molecule type" value="Genomic_DNA"/>
</dbReference>
<keyword evidence="2" id="KW-1185">Reference proteome</keyword>
<evidence type="ECO:0000313" key="1">
    <source>
        <dbReference type="EMBL" id="RKU42605.1"/>
    </source>
</evidence>
<dbReference type="AlphaFoldDB" id="A0A420Y404"/>
<dbReference type="PANTHER" id="PTHR42037:SF1">
    <property type="match status" value="1"/>
</dbReference>
<evidence type="ECO:0000313" key="2">
    <source>
        <dbReference type="Proteomes" id="UP000275385"/>
    </source>
</evidence>
<comment type="caution">
    <text evidence="1">The sequence shown here is derived from an EMBL/GenBank/DDBJ whole genome shotgun (WGS) entry which is preliminary data.</text>
</comment>
<organism evidence="1 2">
    <name type="scientific">Coniochaeta pulveracea</name>
    <dbReference type="NCBI Taxonomy" id="177199"/>
    <lineage>
        <taxon>Eukaryota</taxon>
        <taxon>Fungi</taxon>
        <taxon>Dikarya</taxon>
        <taxon>Ascomycota</taxon>
        <taxon>Pezizomycotina</taxon>
        <taxon>Sordariomycetes</taxon>
        <taxon>Sordariomycetidae</taxon>
        <taxon>Coniochaetales</taxon>
        <taxon>Coniochaetaceae</taxon>
        <taxon>Coniochaeta</taxon>
    </lineage>
</organism>
<name>A0A420Y404_9PEZI</name>